<name>W4JMP7_HETIT</name>
<evidence type="ECO:0000313" key="2">
    <source>
        <dbReference type="Proteomes" id="UP000030671"/>
    </source>
</evidence>
<accession>W4JMP7</accession>
<dbReference type="STRING" id="747525.W4JMP7"/>
<dbReference type="Proteomes" id="UP000030671">
    <property type="component" value="Unassembled WGS sequence"/>
</dbReference>
<reference evidence="1 2" key="1">
    <citation type="journal article" date="2012" name="New Phytol.">
        <title>Insight into trade-off between wood decay and parasitism from the genome of a fungal forest pathogen.</title>
        <authorList>
            <person name="Olson A."/>
            <person name="Aerts A."/>
            <person name="Asiegbu F."/>
            <person name="Belbahri L."/>
            <person name="Bouzid O."/>
            <person name="Broberg A."/>
            <person name="Canback B."/>
            <person name="Coutinho P.M."/>
            <person name="Cullen D."/>
            <person name="Dalman K."/>
            <person name="Deflorio G."/>
            <person name="van Diepen L.T."/>
            <person name="Dunand C."/>
            <person name="Duplessis S."/>
            <person name="Durling M."/>
            <person name="Gonthier P."/>
            <person name="Grimwood J."/>
            <person name="Fossdal C.G."/>
            <person name="Hansson D."/>
            <person name="Henrissat B."/>
            <person name="Hietala A."/>
            <person name="Himmelstrand K."/>
            <person name="Hoffmeister D."/>
            <person name="Hogberg N."/>
            <person name="James T.Y."/>
            <person name="Karlsson M."/>
            <person name="Kohler A."/>
            <person name="Kues U."/>
            <person name="Lee Y.H."/>
            <person name="Lin Y.C."/>
            <person name="Lind M."/>
            <person name="Lindquist E."/>
            <person name="Lombard V."/>
            <person name="Lucas S."/>
            <person name="Lunden K."/>
            <person name="Morin E."/>
            <person name="Murat C."/>
            <person name="Park J."/>
            <person name="Raffaello T."/>
            <person name="Rouze P."/>
            <person name="Salamov A."/>
            <person name="Schmutz J."/>
            <person name="Solheim H."/>
            <person name="Stahlberg J."/>
            <person name="Velez H."/>
            <person name="de Vries R.P."/>
            <person name="Wiebenga A."/>
            <person name="Woodward S."/>
            <person name="Yakovlev I."/>
            <person name="Garbelotto M."/>
            <person name="Martin F."/>
            <person name="Grigoriev I.V."/>
            <person name="Stenlid J."/>
        </authorList>
    </citation>
    <scope>NUCLEOTIDE SEQUENCE [LARGE SCALE GENOMIC DNA]</scope>
    <source>
        <strain evidence="1 2">TC 32-1</strain>
    </source>
</reference>
<keyword evidence="2" id="KW-1185">Reference proteome</keyword>
<dbReference type="GeneID" id="20671685"/>
<dbReference type="SUPFAM" id="SSF56784">
    <property type="entry name" value="HAD-like"/>
    <property type="match status" value="1"/>
</dbReference>
<dbReference type="Gene3D" id="3.40.50.1000">
    <property type="entry name" value="HAD superfamily/HAD-like"/>
    <property type="match status" value="1"/>
</dbReference>
<dbReference type="InterPro" id="IPR036412">
    <property type="entry name" value="HAD-like_sf"/>
</dbReference>
<dbReference type="HOGENOM" id="CLU_056221_1_0_1"/>
<organism evidence="1 2">
    <name type="scientific">Heterobasidion irregulare (strain TC 32-1)</name>
    <dbReference type="NCBI Taxonomy" id="747525"/>
    <lineage>
        <taxon>Eukaryota</taxon>
        <taxon>Fungi</taxon>
        <taxon>Dikarya</taxon>
        <taxon>Basidiomycota</taxon>
        <taxon>Agaricomycotina</taxon>
        <taxon>Agaricomycetes</taxon>
        <taxon>Russulales</taxon>
        <taxon>Bondarzewiaceae</taxon>
        <taxon>Heterobasidion</taxon>
        <taxon>Heterobasidion annosum species complex</taxon>
    </lineage>
</organism>
<dbReference type="Pfam" id="PF09419">
    <property type="entry name" value="PGP_phosphatase"/>
    <property type="match status" value="1"/>
</dbReference>
<protein>
    <submittedName>
        <fullName evidence="1">Uncharacterized protein</fullName>
    </submittedName>
</protein>
<dbReference type="RefSeq" id="XP_009553266.1">
    <property type="nucleotide sequence ID" value="XM_009554971.1"/>
</dbReference>
<dbReference type="OrthoDB" id="198652at2759"/>
<sequence length="279" mass="31277">MPFNLPGVLVPFHILINPRIILPSIAVADIRQLDFTALKRAGYRGAVFDKDNCLTIPHDDALVPELREAWQECQQTFGPGNVLIVSNSAGTRDDPGLLQAESVTHHLRAPVLRHKSLKPSYSCVRGVRSYFASLPSPVQPHDLVVIGDRIFTDVVLARRLAPRPWPWTQGQLLGKGETTEEKTELVDDRRESGPLAIWTTGVWKHEATLMRWAEKKLVAAAESWIQGAEGERRVIESRFVKPVTEAKVEPGTRSKMWYGRISTAAGWVGKQLRTVVRRE</sequence>
<dbReference type="InParanoid" id="W4JMP7"/>
<evidence type="ECO:0000313" key="1">
    <source>
        <dbReference type="EMBL" id="ETW74788.1"/>
    </source>
</evidence>
<dbReference type="KEGG" id="hir:HETIRDRAFT_331858"/>
<gene>
    <name evidence="1" type="ORF">HETIRDRAFT_331858</name>
</gene>
<dbReference type="FunCoup" id="W4JMP7">
    <property type="interactions" value="206"/>
</dbReference>
<dbReference type="EMBL" id="KI925467">
    <property type="protein sequence ID" value="ETW74788.1"/>
    <property type="molecule type" value="Genomic_DNA"/>
</dbReference>
<dbReference type="InterPro" id="IPR023214">
    <property type="entry name" value="HAD_sf"/>
</dbReference>
<dbReference type="InterPro" id="IPR027706">
    <property type="entry name" value="PGP_Pase"/>
</dbReference>
<proteinExistence type="predicted"/>
<dbReference type="AlphaFoldDB" id="W4JMP7"/>
<dbReference type="eggNOG" id="KOG2961">
    <property type="taxonomic scope" value="Eukaryota"/>
</dbReference>
<dbReference type="GO" id="GO:0008962">
    <property type="term" value="F:phosphatidylglycerophosphatase activity"/>
    <property type="evidence" value="ECO:0007669"/>
    <property type="project" value="InterPro"/>
</dbReference>